<dbReference type="Proteomes" id="UP000828390">
    <property type="component" value="Unassembled WGS sequence"/>
</dbReference>
<dbReference type="AlphaFoldDB" id="A0A9D4R4Y0"/>
<dbReference type="GO" id="GO:0005829">
    <property type="term" value="C:cytosol"/>
    <property type="evidence" value="ECO:0007669"/>
    <property type="project" value="TreeGrafter"/>
</dbReference>
<name>A0A9D4R4Y0_DREPO</name>
<dbReference type="GO" id="GO:0030145">
    <property type="term" value="F:manganese ion binding"/>
    <property type="evidence" value="ECO:0007669"/>
    <property type="project" value="TreeGrafter"/>
</dbReference>
<dbReference type="EMBL" id="JAIWYP010000003">
    <property type="protein sequence ID" value="KAH3854102.1"/>
    <property type="molecule type" value="Genomic_DNA"/>
</dbReference>
<comment type="caution">
    <text evidence="5">The sequence shown here is derived from an EMBL/GenBank/DDBJ whole genome shotgun (WGS) entry which is preliminary data.</text>
</comment>
<keyword evidence="3" id="KW-0464">Manganese</keyword>
<dbReference type="GO" id="GO:0005634">
    <property type="term" value="C:nucleus"/>
    <property type="evidence" value="ECO:0007669"/>
    <property type="project" value="TreeGrafter"/>
</dbReference>
<keyword evidence="6" id="KW-1185">Reference proteome</keyword>
<accession>A0A9D4R4Y0</accession>
<dbReference type="GO" id="GO:0004053">
    <property type="term" value="F:arginase activity"/>
    <property type="evidence" value="ECO:0007669"/>
    <property type="project" value="TreeGrafter"/>
</dbReference>
<evidence type="ECO:0000256" key="1">
    <source>
        <dbReference type="ARBA" id="ARBA00022723"/>
    </source>
</evidence>
<proteinExistence type="inferred from homology"/>
<evidence type="ECO:0000256" key="2">
    <source>
        <dbReference type="ARBA" id="ARBA00022801"/>
    </source>
</evidence>
<dbReference type="Pfam" id="PF00491">
    <property type="entry name" value="Arginase"/>
    <property type="match status" value="1"/>
</dbReference>
<gene>
    <name evidence="5" type="ORF">DPMN_096641</name>
</gene>
<dbReference type="Gene3D" id="3.40.800.10">
    <property type="entry name" value="Ureohydrolase domain"/>
    <property type="match status" value="1"/>
</dbReference>
<evidence type="ECO:0000313" key="5">
    <source>
        <dbReference type="EMBL" id="KAH3854102.1"/>
    </source>
</evidence>
<reference evidence="5" key="1">
    <citation type="journal article" date="2019" name="bioRxiv">
        <title>The Genome of the Zebra Mussel, Dreissena polymorpha: A Resource for Invasive Species Research.</title>
        <authorList>
            <person name="McCartney M.A."/>
            <person name="Auch B."/>
            <person name="Kono T."/>
            <person name="Mallez S."/>
            <person name="Zhang Y."/>
            <person name="Obille A."/>
            <person name="Becker A."/>
            <person name="Abrahante J.E."/>
            <person name="Garbe J."/>
            <person name="Badalamenti J.P."/>
            <person name="Herman A."/>
            <person name="Mangelson H."/>
            <person name="Liachko I."/>
            <person name="Sullivan S."/>
            <person name="Sone E.D."/>
            <person name="Koren S."/>
            <person name="Silverstein K.A.T."/>
            <person name="Beckman K.B."/>
            <person name="Gohl D.M."/>
        </authorList>
    </citation>
    <scope>NUCLEOTIDE SEQUENCE</scope>
    <source>
        <strain evidence="5">Duluth1</strain>
        <tissue evidence="5">Whole animal</tissue>
    </source>
</reference>
<dbReference type="PROSITE" id="PS51409">
    <property type="entry name" value="ARGINASE_2"/>
    <property type="match status" value="1"/>
</dbReference>
<keyword evidence="2" id="KW-0378">Hydrolase</keyword>
<comment type="similarity">
    <text evidence="4">Belongs to the arginase family.</text>
</comment>
<dbReference type="PANTHER" id="PTHR43782:SF3">
    <property type="entry name" value="ARGINASE"/>
    <property type="match status" value="1"/>
</dbReference>
<dbReference type="PANTHER" id="PTHR43782">
    <property type="entry name" value="ARGINASE"/>
    <property type="match status" value="1"/>
</dbReference>
<dbReference type="InterPro" id="IPR006035">
    <property type="entry name" value="Ureohydrolase"/>
</dbReference>
<evidence type="ECO:0000313" key="6">
    <source>
        <dbReference type="Proteomes" id="UP000828390"/>
    </source>
</evidence>
<organism evidence="5 6">
    <name type="scientific">Dreissena polymorpha</name>
    <name type="common">Zebra mussel</name>
    <name type="synonym">Mytilus polymorpha</name>
    <dbReference type="NCBI Taxonomy" id="45954"/>
    <lineage>
        <taxon>Eukaryota</taxon>
        <taxon>Metazoa</taxon>
        <taxon>Spiralia</taxon>
        <taxon>Lophotrochozoa</taxon>
        <taxon>Mollusca</taxon>
        <taxon>Bivalvia</taxon>
        <taxon>Autobranchia</taxon>
        <taxon>Heteroconchia</taxon>
        <taxon>Euheterodonta</taxon>
        <taxon>Imparidentia</taxon>
        <taxon>Neoheterodontei</taxon>
        <taxon>Myida</taxon>
        <taxon>Dreissenoidea</taxon>
        <taxon>Dreissenidae</taxon>
        <taxon>Dreissena</taxon>
    </lineage>
</organism>
<reference evidence="5" key="2">
    <citation type="submission" date="2020-11" db="EMBL/GenBank/DDBJ databases">
        <authorList>
            <person name="McCartney M.A."/>
            <person name="Auch B."/>
            <person name="Kono T."/>
            <person name="Mallez S."/>
            <person name="Becker A."/>
            <person name="Gohl D.M."/>
            <person name="Silverstein K.A.T."/>
            <person name="Koren S."/>
            <person name="Bechman K.B."/>
            <person name="Herman A."/>
            <person name="Abrahante J.E."/>
            <person name="Garbe J."/>
        </authorList>
    </citation>
    <scope>NUCLEOTIDE SEQUENCE</scope>
    <source>
        <strain evidence="5">Duluth1</strain>
        <tissue evidence="5">Whole animal</tissue>
    </source>
</reference>
<evidence type="ECO:0000256" key="3">
    <source>
        <dbReference type="ARBA" id="ARBA00023211"/>
    </source>
</evidence>
<evidence type="ECO:0008006" key="7">
    <source>
        <dbReference type="Google" id="ProtNLM"/>
    </source>
</evidence>
<keyword evidence="1" id="KW-0479">Metal-binding</keyword>
<dbReference type="InterPro" id="IPR023696">
    <property type="entry name" value="Ureohydrolase_dom_sf"/>
</dbReference>
<evidence type="ECO:0000256" key="4">
    <source>
        <dbReference type="PROSITE-ProRule" id="PRU00742"/>
    </source>
</evidence>
<sequence length="100" mass="10766">MDPQYTPSTGTPVSGGLSLREVCYIVEIVAQTGRLAVIDIAEVNPTLGDKNDVDLTVKTTIDVVSHFYGQRRQGNAPEGAEIPLSITKRFPSKPRPVGTN</sequence>
<protein>
    <recommendedName>
        <fullName evidence="7">Arginase</fullName>
    </recommendedName>
</protein>
<dbReference type="SUPFAM" id="SSF52768">
    <property type="entry name" value="Arginase/deacetylase"/>
    <property type="match status" value="1"/>
</dbReference>